<dbReference type="GO" id="GO:0140664">
    <property type="term" value="F:ATP-dependent DNA damage sensor activity"/>
    <property type="evidence" value="ECO:0007669"/>
    <property type="project" value="InterPro"/>
</dbReference>
<dbReference type="InterPro" id="IPR037198">
    <property type="entry name" value="MutL_C_sf"/>
</dbReference>
<dbReference type="Gene3D" id="3.30.230.10">
    <property type="match status" value="1"/>
</dbReference>
<dbReference type="PANTHER" id="PTHR10073:SF12">
    <property type="entry name" value="DNA MISMATCH REPAIR PROTEIN MLH1"/>
    <property type="match status" value="1"/>
</dbReference>
<proteinExistence type="inferred from homology"/>
<dbReference type="InterPro" id="IPR042120">
    <property type="entry name" value="MutL_C_dimsub"/>
</dbReference>
<dbReference type="PROSITE" id="PS00058">
    <property type="entry name" value="DNA_MISMATCH_REPAIR_1"/>
    <property type="match status" value="1"/>
</dbReference>
<dbReference type="Gene3D" id="3.30.1540.20">
    <property type="entry name" value="MutL, C-terminal domain, dimerisation subdomain"/>
    <property type="match status" value="1"/>
</dbReference>
<dbReference type="Pfam" id="PF13589">
    <property type="entry name" value="HATPase_c_3"/>
    <property type="match status" value="1"/>
</dbReference>
<dbReference type="SMART" id="SM01340">
    <property type="entry name" value="DNA_mis_repair"/>
    <property type="match status" value="1"/>
</dbReference>
<evidence type="ECO:0000256" key="1">
    <source>
        <dbReference type="ARBA" id="ARBA00006082"/>
    </source>
</evidence>
<dbReference type="InterPro" id="IPR020568">
    <property type="entry name" value="Ribosomal_Su5_D2-typ_SF"/>
</dbReference>
<reference evidence="8 9" key="1">
    <citation type="submission" date="2018-01" db="EMBL/GenBank/DDBJ databases">
        <title>Metagenomic assembled genomes from two thermal pools in the Uzon Caldera, Kamchatka, Russia.</title>
        <authorList>
            <person name="Wilkins L."/>
            <person name="Ettinger C."/>
        </authorList>
    </citation>
    <scope>NUCLEOTIDE SEQUENCE [LARGE SCALE GENOMIC DNA]</scope>
    <source>
        <strain evidence="8">ARK-04</strain>
    </source>
</reference>
<evidence type="ECO:0000259" key="6">
    <source>
        <dbReference type="SMART" id="SM00853"/>
    </source>
</evidence>
<evidence type="ECO:0000313" key="8">
    <source>
        <dbReference type="EMBL" id="PMP97246.1"/>
    </source>
</evidence>
<comment type="function">
    <text evidence="5">This protein is involved in the repair of mismatches in DNA. It is required for dam-dependent methyl-directed DNA mismatch repair. May act as a 'molecular matchmaker', a protein that promotes the formation of a stable complex between two or more DNA-binding proteins in an ATP-dependent manner without itself being part of a final effector complex.</text>
</comment>
<dbReference type="CDD" id="cd16926">
    <property type="entry name" value="HATPase_MutL-MLH-PMS-like"/>
    <property type="match status" value="1"/>
</dbReference>
<evidence type="ECO:0000256" key="5">
    <source>
        <dbReference type="HAMAP-Rule" id="MF_00149"/>
    </source>
</evidence>
<dbReference type="Proteomes" id="UP000235619">
    <property type="component" value="Unassembled WGS sequence"/>
</dbReference>
<comment type="caution">
    <text evidence="8">The sequence shown here is derived from an EMBL/GenBank/DDBJ whole genome shotgun (WGS) entry which is preliminary data.</text>
</comment>
<dbReference type="CDD" id="cd00782">
    <property type="entry name" value="MutL_Trans"/>
    <property type="match status" value="1"/>
</dbReference>
<evidence type="ECO:0000256" key="3">
    <source>
        <dbReference type="ARBA" id="ARBA00022763"/>
    </source>
</evidence>
<dbReference type="InterPro" id="IPR036890">
    <property type="entry name" value="HATPase_C_sf"/>
</dbReference>
<dbReference type="SMART" id="SM00853">
    <property type="entry name" value="MutL_C"/>
    <property type="match status" value="1"/>
</dbReference>
<dbReference type="NCBIfam" id="TIGR00585">
    <property type="entry name" value="mutl"/>
    <property type="match status" value="1"/>
</dbReference>
<dbReference type="SUPFAM" id="SSF54211">
    <property type="entry name" value="Ribosomal protein S5 domain 2-like"/>
    <property type="match status" value="1"/>
</dbReference>
<dbReference type="Gene3D" id="3.30.565.10">
    <property type="entry name" value="Histidine kinase-like ATPase, C-terminal domain"/>
    <property type="match status" value="1"/>
</dbReference>
<sequence>MPKIQILPEEIRSKIAAGEIVERPASVVKELIENAFDAKASFIKISLKDGGIKEISVYDDGEGIEPEDLKICYKHFATSKIKTLSDIFKIVTFGFRGEALASISQVSKMTITSKHIHYDSAYEIRIEFGKEVYFKPANLNKGTLVKVENLFSNLPARKAFLKTPRTETFKIMEIIKGLSLCFPEIRYEVKSLEENKENTLFFWEGGNERELLSYTIGLQINYFKDVFLDSPPYSIFLLLTDTSKTFSHTKYLYFFVNKRWIKDEKLTKMILNLLKPYYGNLGFPAGLISIKAPYHLVDVNVHPAKWEVRFKDEKALFFSLNKALEELFDKKIFYYEYKKEKLKIFNQIKEDLPLDYTKEPSSFYLENYLEKKPLFISTNFKKPSYRYLGTFLENYILVEKNEELYIIDQHALSERVIFEDLKKNFSKSLSQNLLIPVLLRITDSALSEFEEKKKLLNSIGFELKLLKNNEIILKKIPSIFKVEDIKDILEKILEEPFSDVEKLELEVLKRYACLLARKKGDLLSEREINFLIEKLFSENLQTCPHGRPLYMKISLKEIETKLRRK</sequence>
<dbReference type="HAMAP" id="MF_00149">
    <property type="entry name" value="DNA_mis_repair"/>
    <property type="match status" value="1"/>
</dbReference>
<evidence type="ECO:0000256" key="2">
    <source>
        <dbReference type="ARBA" id="ARBA00021975"/>
    </source>
</evidence>
<dbReference type="GO" id="GO:0005524">
    <property type="term" value="F:ATP binding"/>
    <property type="evidence" value="ECO:0007669"/>
    <property type="project" value="InterPro"/>
</dbReference>
<dbReference type="PANTHER" id="PTHR10073">
    <property type="entry name" value="DNA MISMATCH REPAIR PROTEIN MLH, PMS, MUTL"/>
    <property type="match status" value="1"/>
</dbReference>
<dbReference type="SUPFAM" id="SSF118116">
    <property type="entry name" value="DNA mismatch repair protein MutL"/>
    <property type="match status" value="1"/>
</dbReference>
<evidence type="ECO:0000313" key="9">
    <source>
        <dbReference type="Proteomes" id="UP000235619"/>
    </source>
</evidence>
<name>A0A2N7QEX2_9BACT</name>
<comment type="similarity">
    <text evidence="1 5">Belongs to the DNA mismatch repair MutL/HexB family.</text>
</comment>
<dbReference type="GO" id="GO:0006298">
    <property type="term" value="P:mismatch repair"/>
    <property type="evidence" value="ECO:0007669"/>
    <property type="project" value="UniProtKB-UniRule"/>
</dbReference>
<feature type="domain" description="DNA mismatch repair protein S5" evidence="7">
    <location>
        <begin position="208"/>
        <end position="329"/>
    </location>
</feature>
<dbReference type="InterPro" id="IPR014721">
    <property type="entry name" value="Ribsml_uS5_D2-typ_fold_subgr"/>
</dbReference>
<keyword evidence="3 5" id="KW-0227">DNA damage</keyword>
<dbReference type="InterPro" id="IPR002099">
    <property type="entry name" value="MutL/Mlh/PMS"/>
</dbReference>
<evidence type="ECO:0000259" key="7">
    <source>
        <dbReference type="SMART" id="SM01340"/>
    </source>
</evidence>
<dbReference type="GO" id="GO:0032300">
    <property type="term" value="C:mismatch repair complex"/>
    <property type="evidence" value="ECO:0007669"/>
    <property type="project" value="InterPro"/>
</dbReference>
<dbReference type="InterPro" id="IPR020667">
    <property type="entry name" value="DNA_mismatch_repair_MutL"/>
</dbReference>
<dbReference type="EMBL" id="PNJD01000217">
    <property type="protein sequence ID" value="PMP97246.1"/>
    <property type="molecule type" value="Genomic_DNA"/>
</dbReference>
<keyword evidence="4 5" id="KW-0234">DNA repair</keyword>
<evidence type="ECO:0000256" key="4">
    <source>
        <dbReference type="ARBA" id="ARBA00023204"/>
    </source>
</evidence>
<accession>A0A2N7QEX2</accession>
<dbReference type="Gene3D" id="3.30.1370.100">
    <property type="entry name" value="MutL, C-terminal domain, regulatory subdomain"/>
    <property type="match status" value="1"/>
</dbReference>
<dbReference type="InterPro" id="IPR014762">
    <property type="entry name" value="DNA_mismatch_repair_CS"/>
</dbReference>
<dbReference type="InterPro" id="IPR038973">
    <property type="entry name" value="MutL/Mlh/Pms-like"/>
</dbReference>
<dbReference type="FunFam" id="3.30.565.10:FF:000003">
    <property type="entry name" value="DNA mismatch repair endonuclease MutL"/>
    <property type="match status" value="1"/>
</dbReference>
<dbReference type="GO" id="GO:0030983">
    <property type="term" value="F:mismatched DNA binding"/>
    <property type="evidence" value="ECO:0007669"/>
    <property type="project" value="InterPro"/>
</dbReference>
<dbReference type="InterPro" id="IPR042121">
    <property type="entry name" value="MutL_C_regsub"/>
</dbReference>
<dbReference type="GO" id="GO:0016887">
    <property type="term" value="F:ATP hydrolysis activity"/>
    <property type="evidence" value="ECO:0007669"/>
    <property type="project" value="InterPro"/>
</dbReference>
<dbReference type="Pfam" id="PF01119">
    <property type="entry name" value="DNA_mis_repair"/>
    <property type="match status" value="1"/>
</dbReference>
<dbReference type="AlphaFoldDB" id="A0A2N7QEX2"/>
<organism evidence="8 9">
    <name type="scientific">Thermodesulfobacterium geofontis</name>
    <dbReference type="NCBI Taxonomy" id="1295609"/>
    <lineage>
        <taxon>Bacteria</taxon>
        <taxon>Pseudomonadati</taxon>
        <taxon>Thermodesulfobacteriota</taxon>
        <taxon>Thermodesulfobacteria</taxon>
        <taxon>Thermodesulfobacteriales</taxon>
        <taxon>Thermodesulfobacteriaceae</taxon>
        <taxon>Thermodesulfobacterium</taxon>
    </lineage>
</organism>
<dbReference type="Pfam" id="PF08676">
    <property type="entry name" value="MutL_C"/>
    <property type="match status" value="1"/>
</dbReference>
<feature type="domain" description="MutL C-terminal dimerisation" evidence="6">
    <location>
        <begin position="387"/>
        <end position="523"/>
    </location>
</feature>
<dbReference type="SUPFAM" id="SSF55874">
    <property type="entry name" value="ATPase domain of HSP90 chaperone/DNA topoisomerase II/histidine kinase"/>
    <property type="match status" value="1"/>
</dbReference>
<protein>
    <recommendedName>
        <fullName evidence="2 5">DNA mismatch repair protein MutL</fullName>
    </recommendedName>
</protein>
<gene>
    <name evidence="5" type="primary">mutL</name>
    <name evidence="8" type="ORF">C0169_03590</name>
</gene>
<dbReference type="InterPro" id="IPR013507">
    <property type="entry name" value="DNA_mismatch_S5_2-like"/>
</dbReference>
<dbReference type="InterPro" id="IPR014790">
    <property type="entry name" value="MutL_C"/>
</dbReference>